<dbReference type="EMBL" id="FUZZ01000001">
    <property type="protein sequence ID" value="SKC94853.1"/>
    <property type="molecule type" value="Genomic_DNA"/>
</dbReference>
<evidence type="ECO:0000313" key="3">
    <source>
        <dbReference type="Proteomes" id="UP000190166"/>
    </source>
</evidence>
<dbReference type="AlphaFoldDB" id="A0A1T5N3P2"/>
<protein>
    <submittedName>
        <fullName evidence="2">Calcineurin-like phosphoesterase superfamily domain-containing protein</fullName>
    </submittedName>
</protein>
<dbReference type="STRING" id="393003.SAMN05660461_0129"/>
<dbReference type="InterPro" id="IPR004843">
    <property type="entry name" value="Calcineurin-like_PHP"/>
</dbReference>
<dbReference type="InterPro" id="IPR029052">
    <property type="entry name" value="Metallo-depent_PP-like"/>
</dbReference>
<dbReference type="Gene3D" id="3.60.21.10">
    <property type="match status" value="1"/>
</dbReference>
<keyword evidence="3" id="KW-1185">Reference proteome</keyword>
<proteinExistence type="predicted"/>
<dbReference type="GO" id="GO:0016787">
    <property type="term" value="F:hydrolase activity"/>
    <property type="evidence" value="ECO:0007669"/>
    <property type="project" value="InterPro"/>
</dbReference>
<reference evidence="2 3" key="1">
    <citation type="submission" date="2017-02" db="EMBL/GenBank/DDBJ databases">
        <authorList>
            <person name="Peterson S.W."/>
        </authorList>
    </citation>
    <scope>NUCLEOTIDE SEQUENCE [LARGE SCALE GENOMIC DNA]</scope>
    <source>
        <strain evidence="2 3">DSM 18108</strain>
    </source>
</reference>
<organism evidence="2 3">
    <name type="scientific">Chitinophaga ginsengisegetis</name>
    <dbReference type="NCBI Taxonomy" id="393003"/>
    <lineage>
        <taxon>Bacteria</taxon>
        <taxon>Pseudomonadati</taxon>
        <taxon>Bacteroidota</taxon>
        <taxon>Chitinophagia</taxon>
        <taxon>Chitinophagales</taxon>
        <taxon>Chitinophagaceae</taxon>
        <taxon>Chitinophaga</taxon>
    </lineage>
</organism>
<dbReference type="SUPFAM" id="SSF56300">
    <property type="entry name" value="Metallo-dependent phosphatases"/>
    <property type="match status" value="1"/>
</dbReference>
<evidence type="ECO:0000259" key="1">
    <source>
        <dbReference type="Pfam" id="PF00149"/>
    </source>
</evidence>
<dbReference type="Pfam" id="PF00149">
    <property type="entry name" value="Metallophos"/>
    <property type="match status" value="1"/>
</dbReference>
<accession>A0A1T5N3P2</accession>
<sequence>MPHPVKKFFQRPIIWLSNRFSSQPDKSQVFASLSQLHEEILKGNRQKGLIVPFDYEHSRFIIFSDQHKGGKDGADDFMAAEANYVAALRYYYDRGYTFINLGDCEELWECPPATVIRENRDTLLEEARFLQQQRYFRVFGNHDLEWHYAVPRQQFLKGIFGKKLKVYEGLILQTRYQDHDYKIYLTHGHQGDLRSDGNAFSKWFVAAIWTPIQRFFDIRMDTLSDSFDLADRHNIMMYEWSIQYKKTFLVSGHTHKPVFASLDHIDKLTKQLDKARAQGDTGEIAILQKALAARQAEYAGKQLVKTMAYPSYFNTGCCCFNDGDITGLEIADGAIRLIKWKKDAQGNSRVVLEESPLYYLFDQMT</sequence>
<evidence type="ECO:0000313" key="2">
    <source>
        <dbReference type="EMBL" id="SKC94853.1"/>
    </source>
</evidence>
<gene>
    <name evidence="2" type="ORF">SAMN05660461_0129</name>
</gene>
<name>A0A1T5N3P2_9BACT</name>
<dbReference type="Proteomes" id="UP000190166">
    <property type="component" value="Unassembled WGS sequence"/>
</dbReference>
<feature type="domain" description="Calcineurin-like phosphoesterase" evidence="1">
    <location>
        <begin position="59"/>
        <end position="257"/>
    </location>
</feature>